<keyword evidence="4" id="KW-1185">Reference proteome</keyword>
<dbReference type="InterPro" id="IPR036390">
    <property type="entry name" value="WH_DNA-bd_sf"/>
</dbReference>
<evidence type="ECO:0000313" key="3">
    <source>
        <dbReference type="EMBL" id="ALR23272.1"/>
    </source>
</evidence>
<evidence type="ECO:0000313" key="4">
    <source>
        <dbReference type="Proteomes" id="UP000056968"/>
    </source>
</evidence>
<protein>
    <submittedName>
        <fullName evidence="2">Uncharacterized protein</fullName>
    </submittedName>
</protein>
<gene>
    <name evidence="2" type="ORF">ATN00_22460</name>
    <name evidence="3" type="ORF">ATN00_22480</name>
</gene>
<name>A0A0S3F681_9SPHN</name>
<dbReference type="EMBL" id="CP013270">
    <property type="protein sequence ID" value="ALR23269.1"/>
    <property type="molecule type" value="Genomic_DNA"/>
</dbReference>
<dbReference type="EMBL" id="CP013270">
    <property type="protein sequence ID" value="ALR23272.1"/>
    <property type="molecule type" value="Genomic_DNA"/>
</dbReference>
<dbReference type="Proteomes" id="UP000056968">
    <property type="component" value="Plasmid pDE6"/>
</dbReference>
<feature type="compositionally biased region" description="Basic and acidic residues" evidence="1">
    <location>
        <begin position="232"/>
        <end position="247"/>
    </location>
</feature>
<feature type="region of interest" description="Disordered" evidence="1">
    <location>
        <begin position="232"/>
        <end position="259"/>
    </location>
</feature>
<sequence length="321" mass="36026">MSQITVSSAALALRADKPLTPAMISALWEIAAVLDEERVPANVPNAVWLTIPTARLRGPGARQDNTWLRECLERMAGLRLTGQHRGEEWLAVMLAEAHFIEGGAKVRLLVPPAGVHAMRGPGNFVKIETTAAHRLPPHARRLYALLADRKRQREPYAQWSVDNLRGLLGVDDKRSYDRWSDFRTRVLDPAISAINDFGTVRVKMTFIKSGRSVSAVRFEWRWKDPHDAADTVVENERHSDARRKDPPENPDAPPLVEGDPVVREGLAQLVADLGNSKRVQEPEQMDVETYLALSDEECPEYPITDDERAWLDMKPVGKEAL</sequence>
<proteinExistence type="predicted"/>
<dbReference type="SUPFAM" id="SSF46785">
    <property type="entry name" value="Winged helix' DNA-binding domain"/>
    <property type="match status" value="1"/>
</dbReference>
<dbReference type="RefSeq" id="WP_062069546.1">
    <property type="nucleotide sequence ID" value="NZ_CP013270.1"/>
</dbReference>
<dbReference type="InterPro" id="IPR036388">
    <property type="entry name" value="WH-like_DNA-bd_sf"/>
</dbReference>
<keyword evidence="2" id="KW-0614">Plasmid</keyword>
<organism evidence="2 4">
    <name type="scientific">Sphingobium baderi</name>
    <dbReference type="NCBI Taxonomy" id="1332080"/>
    <lineage>
        <taxon>Bacteria</taxon>
        <taxon>Pseudomonadati</taxon>
        <taxon>Pseudomonadota</taxon>
        <taxon>Alphaproteobacteria</taxon>
        <taxon>Sphingomonadales</taxon>
        <taxon>Sphingomonadaceae</taxon>
        <taxon>Sphingobium</taxon>
    </lineage>
</organism>
<dbReference type="KEGG" id="sbd:ATN00_22480"/>
<dbReference type="Pfam" id="PF21205">
    <property type="entry name" value="Rep3_C"/>
    <property type="match status" value="1"/>
</dbReference>
<dbReference type="Gene3D" id="1.10.10.10">
    <property type="entry name" value="Winged helix-like DNA-binding domain superfamily/Winged helix DNA-binding domain"/>
    <property type="match status" value="1"/>
</dbReference>
<evidence type="ECO:0000313" key="2">
    <source>
        <dbReference type="EMBL" id="ALR23269.1"/>
    </source>
</evidence>
<evidence type="ECO:0000256" key="1">
    <source>
        <dbReference type="SAM" id="MobiDB-lite"/>
    </source>
</evidence>
<accession>A0A0S3F681</accession>
<dbReference type="OrthoDB" id="581589at2"/>
<geneLocation type="plasmid" evidence="2 4">
    <name>pDE6</name>
</geneLocation>
<reference evidence="2 4" key="1">
    <citation type="submission" date="2015-11" db="EMBL/GenBank/DDBJ databases">
        <title>A Two-component Flavoprotein Monooxygenase System MeaXY Responsible for para-Hydroxylation of 2-Methyl-6-ethylaniline and 2,6-Diethylaniline in Sphingobium baderi DE-13.</title>
        <authorList>
            <person name="Cheng M."/>
            <person name="Meng Q."/>
            <person name="Yang Y."/>
            <person name="Chu C."/>
            <person name="Yan X."/>
            <person name="He J."/>
            <person name="Li S."/>
        </authorList>
    </citation>
    <scope>NUCLEOTIDE SEQUENCE [LARGE SCALE GENOMIC DNA]</scope>
    <source>
        <strain evidence="2 4">DE-13</strain>
        <plasmid evidence="2">pDE6</plasmid>
        <plasmid evidence="4">Plasmid pDE6</plasmid>
    </source>
</reference>
<dbReference type="KEGG" id="sbd:ATN00_22460"/>
<dbReference type="AlphaFoldDB" id="A0A0S3F681"/>